<comment type="subcellular location">
    <subcellularLocation>
        <location evidence="1">Membrane</location>
    </subcellularLocation>
</comment>
<feature type="transmembrane region" description="Helical" evidence="7">
    <location>
        <begin position="543"/>
        <end position="565"/>
    </location>
</feature>
<keyword evidence="2 7" id="KW-0472">Membrane</keyword>
<evidence type="ECO:0000259" key="8">
    <source>
        <dbReference type="PROSITE" id="PS50835"/>
    </source>
</evidence>
<dbReference type="SUPFAM" id="SSF101912">
    <property type="entry name" value="Sema domain"/>
    <property type="match status" value="1"/>
</dbReference>
<dbReference type="InterPro" id="IPR016201">
    <property type="entry name" value="PSI"/>
</dbReference>
<evidence type="ECO:0000256" key="5">
    <source>
        <dbReference type="PROSITE-ProRule" id="PRU00352"/>
    </source>
</evidence>
<dbReference type="InParanoid" id="A0A2I4CCH5"/>
<keyword evidence="10" id="KW-1185">Reference proteome</keyword>
<dbReference type="Proteomes" id="UP000192220">
    <property type="component" value="Unplaced"/>
</dbReference>
<dbReference type="KEGG" id="alim:106527374"/>
<evidence type="ECO:0000313" key="10">
    <source>
        <dbReference type="Proteomes" id="UP000192220"/>
    </source>
</evidence>
<dbReference type="InterPro" id="IPR036352">
    <property type="entry name" value="Semap_dom_sf"/>
</dbReference>
<dbReference type="InterPro" id="IPR002165">
    <property type="entry name" value="Plexin_repeat"/>
</dbReference>
<dbReference type="PROSITE" id="PS50835">
    <property type="entry name" value="IG_LIKE"/>
    <property type="match status" value="1"/>
</dbReference>
<dbReference type="PANTHER" id="PTHR11036:SF145">
    <property type="entry name" value="SEMAPHORIN-4A ISOFORM X1-RELATED"/>
    <property type="match status" value="1"/>
</dbReference>
<dbReference type="InterPro" id="IPR015943">
    <property type="entry name" value="WD40/YVTN_repeat-like_dom_sf"/>
</dbReference>
<keyword evidence="4" id="KW-0325">Glycoprotein</keyword>
<dbReference type="InterPro" id="IPR001627">
    <property type="entry name" value="Semap_dom"/>
</dbReference>
<organism evidence="10 11">
    <name type="scientific">Austrofundulus limnaeus</name>
    <name type="common">Annual killifish</name>
    <dbReference type="NCBI Taxonomy" id="52670"/>
    <lineage>
        <taxon>Eukaryota</taxon>
        <taxon>Metazoa</taxon>
        <taxon>Chordata</taxon>
        <taxon>Craniata</taxon>
        <taxon>Vertebrata</taxon>
        <taxon>Euteleostomi</taxon>
        <taxon>Actinopterygii</taxon>
        <taxon>Neopterygii</taxon>
        <taxon>Teleostei</taxon>
        <taxon>Neoteleostei</taxon>
        <taxon>Acanthomorphata</taxon>
        <taxon>Ovalentaria</taxon>
        <taxon>Atherinomorphae</taxon>
        <taxon>Cyprinodontiformes</taxon>
        <taxon>Rivulidae</taxon>
        <taxon>Austrofundulus</taxon>
    </lineage>
</organism>
<keyword evidence="3" id="KW-1015">Disulfide bond</keyword>
<gene>
    <name evidence="11" type="primary">LOC106527374</name>
</gene>
<feature type="domain" description="Ig-like" evidence="8">
    <location>
        <begin position="384"/>
        <end position="447"/>
    </location>
</feature>
<evidence type="ECO:0000256" key="1">
    <source>
        <dbReference type="ARBA" id="ARBA00004370"/>
    </source>
</evidence>
<evidence type="ECO:0000256" key="6">
    <source>
        <dbReference type="SAM" id="MobiDB-lite"/>
    </source>
</evidence>
<dbReference type="OrthoDB" id="9988752at2759"/>
<dbReference type="PROSITE" id="PS51004">
    <property type="entry name" value="SEMA"/>
    <property type="match status" value="1"/>
</dbReference>
<dbReference type="Pfam" id="PF01403">
    <property type="entry name" value="Sema"/>
    <property type="match status" value="1"/>
</dbReference>
<reference evidence="11" key="1">
    <citation type="submission" date="2025-08" db="UniProtKB">
        <authorList>
            <consortium name="RefSeq"/>
        </authorList>
    </citation>
    <scope>IDENTIFICATION</scope>
</reference>
<comment type="caution">
    <text evidence="5">Lacks conserved residue(s) required for the propagation of feature annotation.</text>
</comment>
<feature type="domain" description="Sema" evidence="9">
    <location>
        <begin position="1"/>
        <end position="316"/>
    </location>
</feature>
<evidence type="ECO:0000256" key="4">
    <source>
        <dbReference type="ARBA" id="ARBA00023180"/>
    </source>
</evidence>
<dbReference type="Pfam" id="PF01437">
    <property type="entry name" value="PSI"/>
    <property type="match status" value="1"/>
</dbReference>
<dbReference type="GeneID" id="106527374"/>
<dbReference type="GO" id="GO:0030215">
    <property type="term" value="F:semaphorin receptor binding"/>
    <property type="evidence" value="ECO:0007669"/>
    <property type="project" value="InterPro"/>
</dbReference>
<dbReference type="PANTHER" id="PTHR11036">
    <property type="entry name" value="SEMAPHORIN"/>
    <property type="match status" value="1"/>
</dbReference>
<accession>A0A2I4CCH5</accession>
<dbReference type="Gene3D" id="2.130.10.10">
    <property type="entry name" value="YVTN repeat-like/Quinoprotein amine dehydrogenase"/>
    <property type="match status" value="1"/>
</dbReference>
<evidence type="ECO:0000259" key="9">
    <source>
        <dbReference type="PROSITE" id="PS51004"/>
    </source>
</evidence>
<keyword evidence="7" id="KW-0812">Transmembrane</keyword>
<dbReference type="GO" id="GO:0001755">
    <property type="term" value="P:neural crest cell migration"/>
    <property type="evidence" value="ECO:0007669"/>
    <property type="project" value="TreeGrafter"/>
</dbReference>
<protein>
    <submittedName>
        <fullName evidence="11">Semaphorin-4A</fullName>
    </submittedName>
</protein>
<sequence>MDRSSAVTIDGELFTATSTTFRGTEPQISRYFSNNGRPDVNLDTTVHLLNEPAFVSSSLDPEQQKLYFFFTEVGKEFSFVKDLRIPRVAQVCKDDVGGQRTLQKKWTSFAKAAVLCQNQDQLPFNLLQDVFTLQPPEGSSSAETRFYGVFRSQWSTQLGTAVCSFSLQDIRTVFTGPYRTLNINSHQWSPVLEHRPHLGQCGLSGVSDDELQVVKKTFLTSQNVNQVGPVLVSSEQAYTRVAAMRTLAADGRQYHVLFLLTETGFLHKVVLLDQGPHVIEEIRVFTEPQLVQSLVLSSSKGVLYVGWSGGVAAVPVARCSVYRSCWQCILARDPLCVWSRSREVCTGLDQNQEDIVQNLDLRRKEDLCKDDTGITDTEVWSRLNETVYLPCLRPSNMAVLSWTSNQSLPETVFFRSADGSLRFLVSPATVGRYVCTAEEGGVKKVVSRYVVRQSPSPRGFQKPESSSGPEDRFEQIPTVEPAAEDWVTESKDRKLITEVQLQSCSEQPKDLETTAEGEKLSAGLEDGPQEELHPDTKTYYRELVVVSLLLAVSLLVLVLGSVHIWRQKKTGFGSDRMVSPEDCSKTNTSIEICSLSAPEDRGQTNVY</sequence>
<dbReference type="GO" id="GO:0005886">
    <property type="term" value="C:plasma membrane"/>
    <property type="evidence" value="ECO:0007669"/>
    <property type="project" value="TreeGrafter"/>
</dbReference>
<dbReference type="Pfam" id="PF19428">
    <property type="entry name" value="Sema4F_C"/>
    <property type="match status" value="1"/>
</dbReference>
<dbReference type="STRING" id="52670.A0A2I4CCH5"/>
<evidence type="ECO:0000313" key="11">
    <source>
        <dbReference type="RefSeq" id="XP_013877691.1"/>
    </source>
</evidence>
<feature type="region of interest" description="Disordered" evidence="6">
    <location>
        <begin position="506"/>
        <end position="533"/>
    </location>
</feature>
<evidence type="ECO:0000256" key="3">
    <source>
        <dbReference type="ARBA" id="ARBA00023157"/>
    </source>
</evidence>
<dbReference type="Gene3D" id="3.30.1680.10">
    <property type="entry name" value="ligand-binding face of the semaphorins, domain 2"/>
    <property type="match status" value="1"/>
</dbReference>
<dbReference type="GO" id="GO:0071526">
    <property type="term" value="P:semaphorin-plexin signaling pathway"/>
    <property type="evidence" value="ECO:0007669"/>
    <property type="project" value="TreeGrafter"/>
</dbReference>
<dbReference type="SUPFAM" id="SSF103575">
    <property type="entry name" value="Plexin repeat"/>
    <property type="match status" value="1"/>
</dbReference>
<dbReference type="GO" id="GO:0030335">
    <property type="term" value="P:positive regulation of cell migration"/>
    <property type="evidence" value="ECO:0007669"/>
    <property type="project" value="TreeGrafter"/>
</dbReference>
<dbReference type="InterPro" id="IPR045791">
    <property type="entry name" value="Sema4F_C"/>
</dbReference>
<evidence type="ECO:0000256" key="2">
    <source>
        <dbReference type="ARBA" id="ARBA00023136"/>
    </source>
</evidence>
<dbReference type="InterPro" id="IPR027231">
    <property type="entry name" value="Semaphorin"/>
</dbReference>
<feature type="region of interest" description="Disordered" evidence="6">
    <location>
        <begin position="455"/>
        <end position="478"/>
    </location>
</feature>
<dbReference type="GO" id="GO:0045499">
    <property type="term" value="F:chemorepellent activity"/>
    <property type="evidence" value="ECO:0007669"/>
    <property type="project" value="TreeGrafter"/>
</dbReference>
<dbReference type="SMART" id="SM00630">
    <property type="entry name" value="Sema"/>
    <property type="match status" value="1"/>
</dbReference>
<dbReference type="SMART" id="SM00423">
    <property type="entry name" value="PSI"/>
    <property type="match status" value="1"/>
</dbReference>
<dbReference type="AlphaFoldDB" id="A0A2I4CCH5"/>
<keyword evidence="7" id="KW-1133">Transmembrane helix</keyword>
<dbReference type="GO" id="GO:0007411">
    <property type="term" value="P:axon guidance"/>
    <property type="evidence" value="ECO:0007669"/>
    <property type="project" value="TreeGrafter"/>
</dbReference>
<proteinExistence type="predicted"/>
<feature type="compositionally biased region" description="Basic and acidic residues" evidence="6">
    <location>
        <begin position="507"/>
        <end position="519"/>
    </location>
</feature>
<dbReference type="RefSeq" id="XP_013877691.1">
    <property type="nucleotide sequence ID" value="XM_014022237.1"/>
</dbReference>
<evidence type="ECO:0000256" key="7">
    <source>
        <dbReference type="SAM" id="Phobius"/>
    </source>
</evidence>
<name>A0A2I4CCH5_AUSLI</name>
<dbReference type="InterPro" id="IPR007110">
    <property type="entry name" value="Ig-like_dom"/>
</dbReference>